<keyword evidence="4" id="KW-0805">Transcription regulation</keyword>
<evidence type="ECO:0000256" key="2">
    <source>
        <dbReference type="ARBA" id="ARBA00022491"/>
    </source>
</evidence>
<dbReference type="CDD" id="cd22906">
    <property type="entry name" value="HFD_DRAP1"/>
    <property type="match status" value="1"/>
</dbReference>
<dbReference type="AlphaFoldDB" id="G3I2F9"/>
<gene>
    <name evidence="15" type="ORF">I79_017601</name>
</gene>
<dbReference type="GO" id="GO:0001046">
    <property type="term" value="F:core promoter sequence-specific DNA binding"/>
    <property type="evidence" value="ECO:0007669"/>
    <property type="project" value="TreeGrafter"/>
</dbReference>
<evidence type="ECO:0000313" key="15">
    <source>
        <dbReference type="EMBL" id="EGV99358.1"/>
    </source>
</evidence>
<dbReference type="Gene3D" id="1.10.20.10">
    <property type="entry name" value="Histone, subunit A"/>
    <property type="match status" value="1"/>
</dbReference>
<feature type="domain" description="Transcription factor CBF/NF-Y/archaeal histone" evidence="14">
    <location>
        <begin position="10"/>
        <end position="74"/>
    </location>
</feature>
<evidence type="ECO:0000256" key="12">
    <source>
        <dbReference type="ARBA" id="ARBA00078501"/>
    </source>
</evidence>
<dbReference type="Proteomes" id="UP000001075">
    <property type="component" value="Unassembled WGS sequence"/>
</dbReference>
<feature type="region of interest" description="Disordered" evidence="13">
    <location>
        <begin position="160"/>
        <end position="182"/>
    </location>
</feature>
<dbReference type="InterPro" id="IPR050568">
    <property type="entry name" value="Transcr_DNA_Rep_Reg"/>
</dbReference>
<dbReference type="Pfam" id="PF00808">
    <property type="entry name" value="CBFD_NFYB_HMF"/>
    <property type="match status" value="1"/>
</dbReference>
<dbReference type="FunFam" id="1.10.20.10:FF:000032">
    <property type="entry name" value="dr1-associated corepressor isoform X1"/>
    <property type="match status" value="1"/>
</dbReference>
<dbReference type="InterPro" id="IPR003958">
    <property type="entry name" value="CBFA_NFYB_domain"/>
</dbReference>
<reference evidence="16" key="1">
    <citation type="journal article" date="2011" name="Nat. Biotechnol.">
        <title>The genomic sequence of the Chinese hamster ovary (CHO)-K1 cell line.</title>
        <authorList>
            <person name="Xu X."/>
            <person name="Nagarajan H."/>
            <person name="Lewis N.E."/>
            <person name="Pan S."/>
            <person name="Cai Z."/>
            <person name="Liu X."/>
            <person name="Chen W."/>
            <person name="Xie M."/>
            <person name="Wang W."/>
            <person name="Hammond S."/>
            <person name="Andersen M.R."/>
            <person name="Neff N."/>
            <person name="Passarelli B."/>
            <person name="Koh W."/>
            <person name="Fan H.C."/>
            <person name="Wang J."/>
            <person name="Gui Y."/>
            <person name="Lee K.H."/>
            <person name="Betenbaugh M.J."/>
            <person name="Quake S.R."/>
            <person name="Famili I."/>
            <person name="Palsson B.O."/>
            <person name="Wang J."/>
        </authorList>
    </citation>
    <scope>NUCLEOTIDE SEQUENCE [LARGE SCALE GENOMIC DNA]</scope>
    <source>
        <strain evidence="16">CHO K1 cell line</strain>
    </source>
</reference>
<keyword evidence="3" id="KW-0597">Phosphoprotein</keyword>
<dbReference type="GO" id="GO:0016251">
    <property type="term" value="F:RNA polymerase II general transcription initiation factor activity"/>
    <property type="evidence" value="ECO:0007669"/>
    <property type="project" value="TreeGrafter"/>
</dbReference>
<evidence type="ECO:0000259" key="14">
    <source>
        <dbReference type="Pfam" id="PF00808"/>
    </source>
</evidence>
<accession>G3I2F9</accession>
<comment type="subcellular location">
    <subcellularLocation>
        <location evidence="1">Nucleus</location>
    </subcellularLocation>
</comment>
<dbReference type="GO" id="GO:0000122">
    <property type="term" value="P:negative regulation of transcription by RNA polymerase II"/>
    <property type="evidence" value="ECO:0007669"/>
    <property type="project" value="UniProtKB-ARBA"/>
</dbReference>
<sequence>MPSKKKKYNARFPPARIKKIMQTDEEIGKVAAAVPVIISRALELFLESLLKKACQVTQSRNAKTMTTSHLKQCIELEQQFDFLKDLVASVPDMQGDGEDNHMDGDKGPRRWVAKTRYIGGKGQGLEGWGWQGGEQEERVLWADGLHLPEGAGNQAAVAGRMEAPEVKPKTRSCLGQTQNRRKSPRTLILMEKKRHHSLHPKPVTPLPPFRALQPPSCPSPLLCLCPQRPLAPQHLMQRMKRTMTPSIHCP</sequence>
<keyword evidence="7" id="KW-0539">Nucleus</keyword>
<evidence type="ECO:0000256" key="9">
    <source>
        <dbReference type="ARBA" id="ARBA00066085"/>
    </source>
</evidence>
<evidence type="ECO:0000256" key="5">
    <source>
        <dbReference type="ARBA" id="ARBA00023125"/>
    </source>
</evidence>
<protein>
    <recommendedName>
        <fullName evidence="10">Dr1-associated corepressor</fullName>
    </recommendedName>
    <alternativeName>
        <fullName evidence="11">Dr1-associated protein 1</fullName>
    </alternativeName>
    <alternativeName>
        <fullName evidence="12">Negative cofactor 2-alpha</fullName>
    </alternativeName>
</protein>
<name>G3I2F9_CRIGR</name>
<dbReference type="PANTHER" id="PTHR10252">
    <property type="entry name" value="HISTONE-LIKE TRANSCRIPTION FACTOR CCAAT-RELATED"/>
    <property type="match status" value="1"/>
</dbReference>
<dbReference type="PaxDb" id="10029-XP_007608902.1"/>
<comment type="similarity">
    <text evidence="8">Belongs to the NC2 alpha/DRAP1 family.</text>
</comment>
<dbReference type="SUPFAM" id="SSF47113">
    <property type="entry name" value="Histone-fold"/>
    <property type="match status" value="1"/>
</dbReference>
<dbReference type="InParanoid" id="G3I2F9"/>
<evidence type="ECO:0000256" key="10">
    <source>
        <dbReference type="ARBA" id="ARBA00072760"/>
    </source>
</evidence>
<evidence type="ECO:0000256" key="11">
    <source>
        <dbReference type="ARBA" id="ARBA00077179"/>
    </source>
</evidence>
<evidence type="ECO:0000256" key="6">
    <source>
        <dbReference type="ARBA" id="ARBA00023163"/>
    </source>
</evidence>
<evidence type="ECO:0000256" key="13">
    <source>
        <dbReference type="SAM" id="MobiDB-lite"/>
    </source>
</evidence>
<comment type="subunit">
    <text evidence="9">Heterodimer with DR1. Binds BTAF1.</text>
</comment>
<evidence type="ECO:0000256" key="8">
    <source>
        <dbReference type="ARBA" id="ARBA00061393"/>
    </source>
</evidence>
<dbReference type="STRING" id="10029.G3I2F9"/>
<dbReference type="InterPro" id="IPR009072">
    <property type="entry name" value="Histone-fold"/>
</dbReference>
<keyword evidence="6" id="KW-0804">Transcription</keyword>
<organism evidence="15 16">
    <name type="scientific">Cricetulus griseus</name>
    <name type="common">Chinese hamster</name>
    <name type="synonym">Cricetulus barabensis griseus</name>
    <dbReference type="NCBI Taxonomy" id="10029"/>
    <lineage>
        <taxon>Eukaryota</taxon>
        <taxon>Metazoa</taxon>
        <taxon>Chordata</taxon>
        <taxon>Craniata</taxon>
        <taxon>Vertebrata</taxon>
        <taxon>Euteleostomi</taxon>
        <taxon>Mammalia</taxon>
        <taxon>Eutheria</taxon>
        <taxon>Euarchontoglires</taxon>
        <taxon>Glires</taxon>
        <taxon>Rodentia</taxon>
        <taxon>Myomorpha</taxon>
        <taxon>Muroidea</taxon>
        <taxon>Cricetidae</taxon>
        <taxon>Cricetinae</taxon>
        <taxon>Cricetulus</taxon>
    </lineage>
</organism>
<dbReference type="PANTHER" id="PTHR10252:SF5">
    <property type="entry name" value="DR1-ASSOCIATED COREPRESSOR"/>
    <property type="match status" value="1"/>
</dbReference>
<dbReference type="GO" id="GO:0017054">
    <property type="term" value="C:negative cofactor 2 complex"/>
    <property type="evidence" value="ECO:0007669"/>
    <property type="project" value="TreeGrafter"/>
</dbReference>
<proteinExistence type="inferred from homology"/>
<evidence type="ECO:0000256" key="4">
    <source>
        <dbReference type="ARBA" id="ARBA00023015"/>
    </source>
</evidence>
<evidence type="ECO:0000313" key="16">
    <source>
        <dbReference type="Proteomes" id="UP000001075"/>
    </source>
</evidence>
<evidence type="ECO:0000256" key="3">
    <source>
        <dbReference type="ARBA" id="ARBA00022553"/>
    </source>
</evidence>
<dbReference type="EMBL" id="JH001133">
    <property type="protein sequence ID" value="EGV99358.1"/>
    <property type="molecule type" value="Genomic_DNA"/>
</dbReference>
<keyword evidence="5" id="KW-0238">DNA-binding</keyword>
<evidence type="ECO:0000256" key="1">
    <source>
        <dbReference type="ARBA" id="ARBA00004123"/>
    </source>
</evidence>
<evidence type="ECO:0000256" key="7">
    <source>
        <dbReference type="ARBA" id="ARBA00023242"/>
    </source>
</evidence>
<keyword evidence="2" id="KW-0678">Repressor</keyword>
<dbReference type="GO" id="GO:0046982">
    <property type="term" value="F:protein heterodimerization activity"/>
    <property type="evidence" value="ECO:0007669"/>
    <property type="project" value="InterPro"/>
</dbReference>